<evidence type="ECO:0000313" key="2">
    <source>
        <dbReference type="EMBL" id="KAJ3838969.1"/>
    </source>
</evidence>
<accession>A0AA38P9T5</accession>
<dbReference type="AlphaFoldDB" id="A0AA38P9T5"/>
<comment type="caution">
    <text evidence="2">The sequence shown here is derived from an EMBL/GenBank/DDBJ whole genome shotgun (WGS) entry which is preliminary data.</text>
</comment>
<dbReference type="Pfam" id="PF20209">
    <property type="entry name" value="DUF6570"/>
    <property type="match status" value="1"/>
</dbReference>
<dbReference type="Proteomes" id="UP001163846">
    <property type="component" value="Unassembled WGS sequence"/>
</dbReference>
<protein>
    <recommendedName>
        <fullName evidence="1">DUF6570 domain-containing protein</fullName>
    </recommendedName>
</protein>
<name>A0AA38P9T5_9AGAR</name>
<keyword evidence="3" id="KW-1185">Reference proteome</keyword>
<organism evidence="2 3">
    <name type="scientific">Lentinula raphanica</name>
    <dbReference type="NCBI Taxonomy" id="153919"/>
    <lineage>
        <taxon>Eukaryota</taxon>
        <taxon>Fungi</taxon>
        <taxon>Dikarya</taxon>
        <taxon>Basidiomycota</taxon>
        <taxon>Agaricomycotina</taxon>
        <taxon>Agaricomycetes</taxon>
        <taxon>Agaricomycetidae</taxon>
        <taxon>Agaricales</taxon>
        <taxon>Marasmiineae</taxon>
        <taxon>Omphalotaceae</taxon>
        <taxon>Lentinula</taxon>
    </lineage>
</organism>
<gene>
    <name evidence="2" type="ORF">F5878DRAFT_536474</name>
</gene>
<evidence type="ECO:0000313" key="3">
    <source>
        <dbReference type="Proteomes" id="UP001163846"/>
    </source>
</evidence>
<dbReference type="EMBL" id="MU806154">
    <property type="protein sequence ID" value="KAJ3838969.1"/>
    <property type="molecule type" value="Genomic_DNA"/>
</dbReference>
<sequence>MTQSDTDFANQFPPSPITQSNIDDLIRGWCAASEVSCFEESGCAVCGLLKLKTELSPLKHIKNMLHILEAPGVTRVARTTADENIRECRGPVIDRNCDQVCLSCRASIREGKIPRFALCNGLWLGDVPPELKNLTFYEKMLVSRVRHSKCFVRVRKGAATSTGHCKLVSNVISFENPTPKIYD</sequence>
<proteinExistence type="predicted"/>
<dbReference type="InterPro" id="IPR046700">
    <property type="entry name" value="DUF6570"/>
</dbReference>
<reference evidence="2" key="1">
    <citation type="submission" date="2022-08" db="EMBL/GenBank/DDBJ databases">
        <authorList>
            <consortium name="DOE Joint Genome Institute"/>
            <person name="Min B."/>
            <person name="Riley R."/>
            <person name="Sierra-Patev S."/>
            <person name="Naranjo-Ortiz M."/>
            <person name="Looney B."/>
            <person name="Konkel Z."/>
            <person name="Slot J.C."/>
            <person name="Sakamoto Y."/>
            <person name="Steenwyk J.L."/>
            <person name="Rokas A."/>
            <person name="Carro J."/>
            <person name="Camarero S."/>
            <person name="Ferreira P."/>
            <person name="Molpeceres G."/>
            <person name="Ruiz-Duenas F.J."/>
            <person name="Serrano A."/>
            <person name="Henrissat B."/>
            <person name="Drula E."/>
            <person name="Hughes K.W."/>
            <person name="Mata J.L."/>
            <person name="Ishikawa N.K."/>
            <person name="Vargas-Isla R."/>
            <person name="Ushijima S."/>
            <person name="Smith C.A."/>
            <person name="Ahrendt S."/>
            <person name="Andreopoulos W."/>
            <person name="He G."/>
            <person name="Labutti K."/>
            <person name="Lipzen A."/>
            <person name="Ng V."/>
            <person name="Sandor L."/>
            <person name="Barry K."/>
            <person name="Martinez A.T."/>
            <person name="Xiao Y."/>
            <person name="Gibbons J.G."/>
            <person name="Terashima K."/>
            <person name="Hibbett D.S."/>
            <person name="Grigoriev I.V."/>
        </authorList>
    </citation>
    <scope>NUCLEOTIDE SEQUENCE</scope>
    <source>
        <strain evidence="2">TFB9207</strain>
    </source>
</reference>
<feature type="domain" description="DUF6570" evidence="1">
    <location>
        <begin position="111"/>
        <end position="181"/>
    </location>
</feature>
<evidence type="ECO:0000259" key="1">
    <source>
        <dbReference type="Pfam" id="PF20209"/>
    </source>
</evidence>
<feature type="non-terminal residue" evidence="2">
    <location>
        <position position="183"/>
    </location>
</feature>